<feature type="short sequence motif" description="Histidine triad motif" evidence="4 7">
    <location>
        <begin position="95"/>
        <end position="99"/>
    </location>
</feature>
<evidence type="ECO:0000256" key="5">
    <source>
        <dbReference type="PIRSR" id="PIRSR639383-2"/>
    </source>
</evidence>
<dbReference type="PROSITE" id="PS00892">
    <property type="entry name" value="HIT_1"/>
    <property type="match status" value="1"/>
</dbReference>
<dbReference type="InterPro" id="IPR036265">
    <property type="entry name" value="HIT-like_sf"/>
</dbReference>
<feature type="binding site" evidence="5">
    <location>
        <position position="84"/>
    </location>
    <ligand>
        <name>substrate</name>
    </ligand>
</feature>
<dbReference type="OrthoDB" id="680339at2759"/>
<dbReference type="InterPro" id="IPR019808">
    <property type="entry name" value="Histidine_triad_CS"/>
</dbReference>
<evidence type="ECO:0000256" key="4">
    <source>
        <dbReference type="PIRSR" id="PIRSR601310-3"/>
    </source>
</evidence>
<feature type="site" description="Important for induction of apoptosis" evidence="6">
    <location>
        <position position="118"/>
    </location>
</feature>
<feature type="active site" description="Tele-AMP-histidine intermediate" evidence="3">
    <location>
        <position position="97"/>
    </location>
</feature>
<dbReference type="Pfam" id="PF01230">
    <property type="entry name" value="HIT"/>
    <property type="match status" value="1"/>
</dbReference>
<dbReference type="HOGENOM" id="CLU_056776_7_1_1"/>
<dbReference type="PANTHER" id="PTHR46243">
    <property type="entry name" value="BIS(5'-ADENOSYL)-TRIPHOSPHATASE"/>
    <property type="match status" value="1"/>
</dbReference>
<proteinExistence type="predicted"/>
<feature type="binding site" evidence="5">
    <location>
        <position position="99"/>
    </location>
    <ligand>
        <name>substrate</name>
    </ligand>
</feature>
<dbReference type="FunCoup" id="A0A0D0C0C6">
    <property type="interactions" value="82"/>
</dbReference>
<dbReference type="PROSITE" id="PS51084">
    <property type="entry name" value="HIT_2"/>
    <property type="match status" value="1"/>
</dbReference>
<dbReference type="InterPro" id="IPR051884">
    <property type="entry name" value="Bis(5'-adenosyl)-TPase_reg"/>
</dbReference>
<dbReference type="Gene3D" id="3.30.428.10">
    <property type="entry name" value="HIT-like"/>
    <property type="match status" value="1"/>
</dbReference>
<dbReference type="GO" id="GO:0016787">
    <property type="term" value="F:hydrolase activity"/>
    <property type="evidence" value="ECO:0007669"/>
    <property type="project" value="UniProtKB-KW"/>
</dbReference>
<dbReference type="FunFam" id="3.30.428.10:FF:000011">
    <property type="entry name" value="Fragile histidine triad"/>
    <property type="match status" value="1"/>
</dbReference>
<feature type="binding site" evidence="5">
    <location>
        <position position="28"/>
    </location>
    <ligand>
        <name>substrate</name>
    </ligand>
</feature>
<dbReference type="AlphaFoldDB" id="A0A0D0C0C6"/>
<organism evidence="9 10">
    <name type="scientific">Suillus luteus UH-Slu-Lm8-n1</name>
    <dbReference type="NCBI Taxonomy" id="930992"/>
    <lineage>
        <taxon>Eukaryota</taxon>
        <taxon>Fungi</taxon>
        <taxon>Dikarya</taxon>
        <taxon>Basidiomycota</taxon>
        <taxon>Agaricomycotina</taxon>
        <taxon>Agaricomycetes</taxon>
        <taxon>Agaricomycetidae</taxon>
        <taxon>Boletales</taxon>
        <taxon>Suillineae</taxon>
        <taxon>Suillaceae</taxon>
        <taxon>Suillus</taxon>
    </lineage>
</organism>
<dbReference type="InterPro" id="IPR039383">
    <property type="entry name" value="FHIT"/>
</dbReference>
<keyword evidence="1" id="KW-0547">Nucleotide-binding</keyword>
<evidence type="ECO:0000256" key="7">
    <source>
        <dbReference type="PROSITE-ProRule" id="PRU00464"/>
    </source>
</evidence>
<evidence type="ECO:0000313" key="9">
    <source>
        <dbReference type="EMBL" id="KIK48388.1"/>
    </source>
</evidence>
<dbReference type="SUPFAM" id="SSF54197">
    <property type="entry name" value="HIT-like"/>
    <property type="match status" value="1"/>
</dbReference>
<evidence type="ECO:0000256" key="3">
    <source>
        <dbReference type="PIRSR" id="PIRSR601310-1"/>
    </source>
</evidence>
<reference evidence="10" key="2">
    <citation type="submission" date="2015-01" db="EMBL/GenBank/DDBJ databases">
        <title>Evolutionary Origins and Diversification of the Mycorrhizal Mutualists.</title>
        <authorList>
            <consortium name="DOE Joint Genome Institute"/>
            <consortium name="Mycorrhizal Genomics Consortium"/>
            <person name="Kohler A."/>
            <person name="Kuo A."/>
            <person name="Nagy L.G."/>
            <person name="Floudas D."/>
            <person name="Copeland A."/>
            <person name="Barry K.W."/>
            <person name="Cichocki N."/>
            <person name="Veneault-Fourrey C."/>
            <person name="LaButti K."/>
            <person name="Lindquist E.A."/>
            <person name="Lipzen A."/>
            <person name="Lundell T."/>
            <person name="Morin E."/>
            <person name="Murat C."/>
            <person name="Riley R."/>
            <person name="Ohm R."/>
            <person name="Sun H."/>
            <person name="Tunlid A."/>
            <person name="Henrissat B."/>
            <person name="Grigoriev I.V."/>
            <person name="Hibbett D.S."/>
            <person name="Martin F."/>
        </authorList>
    </citation>
    <scope>NUCLEOTIDE SEQUENCE [LARGE SCALE GENOMIC DNA]</scope>
    <source>
        <strain evidence="10">UH-Slu-Lm8-n1</strain>
    </source>
</reference>
<gene>
    <name evidence="9" type="ORF">CY34DRAFT_798204</name>
</gene>
<dbReference type="EMBL" id="KN835138">
    <property type="protein sequence ID" value="KIK48388.1"/>
    <property type="molecule type" value="Genomic_DNA"/>
</dbReference>
<evidence type="ECO:0000313" key="10">
    <source>
        <dbReference type="Proteomes" id="UP000054485"/>
    </source>
</evidence>
<protein>
    <recommendedName>
        <fullName evidence="8">HIT domain-containing protein</fullName>
    </recommendedName>
</protein>
<dbReference type="InterPro" id="IPR011146">
    <property type="entry name" value="HIT-like"/>
</dbReference>
<feature type="domain" description="HIT" evidence="8">
    <location>
        <begin position="3"/>
        <end position="111"/>
    </location>
</feature>
<accession>A0A0D0C0C6</accession>
<sequence>MSTPLLFSTIEVTKQAFYRSALSYAIVNLKPIVPGHVLVIPNRPVPRLTDLTTPELTSLIASVQNVGRVVERAYGGDALTVACQDGKAAGQSIPHVHFHILPRKFHGDYFSHRMDDIYPALERSETDLPRDFENLKVSSTTVQIDHPFKVDADEDRLPRTLEDMEQEATWLRGFFTGECRDTDAVSR</sequence>
<dbReference type="InterPro" id="IPR001310">
    <property type="entry name" value="Histidine_triad_HIT"/>
</dbReference>
<keyword evidence="2" id="KW-0378">Hydrolase</keyword>
<dbReference type="GO" id="GO:0000166">
    <property type="term" value="F:nucleotide binding"/>
    <property type="evidence" value="ECO:0007669"/>
    <property type="project" value="UniProtKB-KW"/>
</dbReference>
<evidence type="ECO:0000259" key="8">
    <source>
        <dbReference type="PROSITE" id="PS51084"/>
    </source>
</evidence>
<dbReference type="STRING" id="930992.A0A0D0C0C6"/>
<dbReference type="Proteomes" id="UP000054485">
    <property type="component" value="Unassembled WGS sequence"/>
</dbReference>
<evidence type="ECO:0000256" key="2">
    <source>
        <dbReference type="ARBA" id="ARBA00022801"/>
    </source>
</evidence>
<dbReference type="PRINTS" id="PR00332">
    <property type="entry name" value="HISTRIAD"/>
</dbReference>
<keyword evidence="10" id="KW-1185">Reference proteome</keyword>
<evidence type="ECO:0000256" key="6">
    <source>
        <dbReference type="PIRSR" id="PIRSR639383-3"/>
    </source>
</evidence>
<reference evidence="9 10" key="1">
    <citation type="submission" date="2014-04" db="EMBL/GenBank/DDBJ databases">
        <authorList>
            <consortium name="DOE Joint Genome Institute"/>
            <person name="Kuo A."/>
            <person name="Ruytinx J."/>
            <person name="Rineau F."/>
            <person name="Colpaert J."/>
            <person name="Kohler A."/>
            <person name="Nagy L.G."/>
            <person name="Floudas D."/>
            <person name="Copeland A."/>
            <person name="Barry K.W."/>
            <person name="Cichocki N."/>
            <person name="Veneault-Fourrey C."/>
            <person name="LaButti K."/>
            <person name="Lindquist E.A."/>
            <person name="Lipzen A."/>
            <person name="Lundell T."/>
            <person name="Morin E."/>
            <person name="Murat C."/>
            <person name="Sun H."/>
            <person name="Tunlid A."/>
            <person name="Henrissat B."/>
            <person name="Grigoriev I.V."/>
            <person name="Hibbett D.S."/>
            <person name="Martin F."/>
            <person name="Nordberg H.P."/>
            <person name="Cantor M.N."/>
            <person name="Hua S.X."/>
        </authorList>
    </citation>
    <scope>NUCLEOTIDE SEQUENCE [LARGE SCALE GENOMIC DNA]</scope>
    <source>
        <strain evidence="9 10">UH-Slu-Lm8-n1</strain>
    </source>
</reference>
<evidence type="ECO:0000256" key="1">
    <source>
        <dbReference type="ARBA" id="ARBA00022741"/>
    </source>
</evidence>
<dbReference type="PANTHER" id="PTHR46243:SF1">
    <property type="entry name" value="BIS(5'-ADENOSYL)-TRIPHOSPHATASE"/>
    <property type="match status" value="1"/>
</dbReference>
<name>A0A0D0C0C6_9AGAM</name>
<dbReference type="CDD" id="cd01275">
    <property type="entry name" value="FHIT"/>
    <property type="match status" value="1"/>
</dbReference>
<dbReference type="InParanoid" id="A0A0D0C0C6"/>